<evidence type="ECO:0000256" key="6">
    <source>
        <dbReference type="PIRSR" id="PIRSR634603-3"/>
    </source>
</evidence>
<dbReference type="GO" id="GO:0016855">
    <property type="term" value="F:racemase and epimerase activity, acting on amino acids and derivatives"/>
    <property type="evidence" value="ECO:0007669"/>
    <property type="project" value="UniProtKB-UniRule"/>
</dbReference>
<feature type="active site" description="Proton acceptor; specific for (R)-substrate epimerization" evidence="5">
    <location>
        <position position="157"/>
    </location>
</feature>
<evidence type="ECO:0000313" key="9">
    <source>
        <dbReference type="EMBL" id="SKB28161.1"/>
    </source>
</evidence>
<feature type="binding site" evidence="6">
    <location>
        <position position="208"/>
    </location>
    <ligand>
        <name>Mg(2+)</name>
        <dbReference type="ChEBI" id="CHEBI:18420"/>
    </ligand>
</feature>
<dbReference type="SMART" id="SM00922">
    <property type="entry name" value="MR_MLE"/>
    <property type="match status" value="1"/>
</dbReference>
<evidence type="ECO:0000256" key="5">
    <source>
        <dbReference type="PIRSR" id="PIRSR634603-1"/>
    </source>
</evidence>
<feature type="domain" description="Mandelate racemase/muconate lactonizing enzyme C-terminal" evidence="8">
    <location>
        <begin position="136"/>
        <end position="229"/>
    </location>
</feature>
<dbReference type="Pfam" id="PF13378">
    <property type="entry name" value="MR_MLE_C"/>
    <property type="match status" value="1"/>
</dbReference>
<keyword evidence="3 6" id="KW-0460">Magnesium</keyword>
<dbReference type="EMBL" id="FUYP01000002">
    <property type="protein sequence ID" value="SKB28161.1"/>
    <property type="molecule type" value="Genomic_DNA"/>
</dbReference>
<dbReference type="InterPro" id="IPR029017">
    <property type="entry name" value="Enolase-like_N"/>
</dbReference>
<feature type="active site" description="Proton acceptor; specific for (S)-substrate epimerization" evidence="5">
    <location>
        <position position="253"/>
    </location>
</feature>
<keyword evidence="10" id="KW-1185">Reference proteome</keyword>
<sequence length="332" mass="34942">MAIQLKSARVERWPVAGEFVIARGAQDHVDLVVAELQSEGVIGRGEGTPIYYHGEDAAGCRDAILRVVPHLAGMDAVQARAAVQELLDAGAARNALDCALWDLEARQRGAPLWQLAGCDGPPAQRVTAITISLAPPDRMKTEAAAAVADGWRLLKLKLTGEGDLARVESVRDGAPDARLIVDANGSWAQLDLLSEAEAFAELGVELIEQPVPVGADALLDGVYAPLPFVADESCQIAADIARIGTFYDGVNIKLDKAGGLTEALRIADAADAAGLGIMVGCMLSTSLGIAPAFVLAQRAQWVDLDGPALLARDREQGFRFDDGLIWPLSGPA</sequence>
<dbReference type="Pfam" id="PF02746">
    <property type="entry name" value="MR_MLE_N"/>
    <property type="match status" value="1"/>
</dbReference>
<dbReference type="Gene3D" id="3.30.390.10">
    <property type="entry name" value="Enolase-like, N-terminal domain"/>
    <property type="match status" value="1"/>
</dbReference>
<dbReference type="CDD" id="cd03319">
    <property type="entry name" value="L-Ala-DL-Glu_epimerase"/>
    <property type="match status" value="1"/>
</dbReference>
<dbReference type="InterPro" id="IPR036849">
    <property type="entry name" value="Enolase-like_C_sf"/>
</dbReference>
<comment type="similarity">
    <text evidence="1 7">Belongs to the mandelate racemase/muconate lactonizing enzyme family.</text>
</comment>
<keyword evidence="4 7" id="KW-0413">Isomerase</keyword>
<dbReference type="RefSeq" id="WP_079636963.1">
    <property type="nucleotide sequence ID" value="NZ_FUYP01000002.1"/>
</dbReference>
<reference evidence="10" key="1">
    <citation type="submission" date="2017-02" db="EMBL/GenBank/DDBJ databases">
        <authorList>
            <person name="Varghese N."/>
            <person name="Submissions S."/>
        </authorList>
    </citation>
    <scope>NUCLEOTIDE SEQUENCE [LARGE SCALE GENOMIC DNA]</scope>
    <source>
        <strain evidence="10">R11H</strain>
    </source>
</reference>
<keyword evidence="2 6" id="KW-0479">Metal-binding</keyword>
<dbReference type="InterPro" id="IPR013342">
    <property type="entry name" value="Mandelate_racemase_C"/>
</dbReference>
<dbReference type="InterPro" id="IPR034603">
    <property type="entry name" value="Dipeptide_epimerase"/>
</dbReference>
<dbReference type="GO" id="GO:0009063">
    <property type="term" value="P:amino acid catabolic process"/>
    <property type="evidence" value="ECO:0007669"/>
    <property type="project" value="InterPro"/>
</dbReference>
<dbReference type="SFLD" id="SFLDG00180">
    <property type="entry name" value="muconate_cycloisomerase"/>
    <property type="match status" value="1"/>
</dbReference>
<dbReference type="AlphaFoldDB" id="A0A1T4ZZD5"/>
<comment type="cofactor">
    <cofactor evidence="6 7">
        <name>Mg(2+)</name>
        <dbReference type="ChEBI" id="CHEBI:18420"/>
    </cofactor>
    <text evidence="6 7">Binds 1 Mg(2+) ion per subunit.</text>
</comment>
<protein>
    <recommendedName>
        <fullName evidence="7">Dipeptide epimerase</fullName>
        <ecNumber evidence="7">5.1.1.-</ecNumber>
    </recommendedName>
</protein>
<dbReference type="InterPro" id="IPR018110">
    <property type="entry name" value="Mandel_Rmase/mucon_lact_enz_CS"/>
</dbReference>
<feature type="binding site" evidence="6">
    <location>
        <position position="231"/>
    </location>
    <ligand>
        <name>Mg(2+)</name>
        <dbReference type="ChEBI" id="CHEBI:18420"/>
    </ligand>
</feature>
<dbReference type="SFLD" id="SFLDF00010">
    <property type="entry name" value="dipeptide_epimerase"/>
    <property type="match status" value="1"/>
</dbReference>
<dbReference type="GO" id="GO:0006518">
    <property type="term" value="P:peptide metabolic process"/>
    <property type="evidence" value="ECO:0007669"/>
    <property type="project" value="UniProtKB-ARBA"/>
</dbReference>
<dbReference type="PROSITE" id="PS00909">
    <property type="entry name" value="MR_MLE_2"/>
    <property type="match status" value="1"/>
</dbReference>
<dbReference type="PANTHER" id="PTHR48073">
    <property type="entry name" value="O-SUCCINYLBENZOATE SYNTHASE-RELATED"/>
    <property type="match status" value="1"/>
</dbReference>
<dbReference type="SUPFAM" id="SSF54826">
    <property type="entry name" value="Enolase N-terminal domain-like"/>
    <property type="match status" value="1"/>
</dbReference>
<organism evidence="9 10">
    <name type="scientific">Sphingopyxis flava</name>
    <dbReference type="NCBI Taxonomy" id="1507287"/>
    <lineage>
        <taxon>Bacteria</taxon>
        <taxon>Pseudomonadati</taxon>
        <taxon>Pseudomonadota</taxon>
        <taxon>Alphaproteobacteria</taxon>
        <taxon>Sphingomonadales</taxon>
        <taxon>Sphingomonadaceae</taxon>
        <taxon>Sphingopyxis</taxon>
    </lineage>
</organism>
<name>A0A1T4ZZD5_9SPHN</name>
<dbReference type="InterPro" id="IPR029065">
    <property type="entry name" value="Enolase_C-like"/>
</dbReference>
<dbReference type="EC" id="5.1.1.-" evidence="7"/>
<accession>A0A1T4ZZD5</accession>
<evidence type="ECO:0000256" key="4">
    <source>
        <dbReference type="ARBA" id="ARBA00023235"/>
    </source>
</evidence>
<evidence type="ECO:0000313" key="10">
    <source>
        <dbReference type="Proteomes" id="UP000190044"/>
    </source>
</evidence>
<feature type="binding site" evidence="6">
    <location>
        <position position="182"/>
    </location>
    <ligand>
        <name>Mg(2+)</name>
        <dbReference type="ChEBI" id="CHEBI:18420"/>
    </ligand>
</feature>
<dbReference type="OrthoDB" id="9782675at2"/>
<dbReference type="SFLD" id="SFLDS00001">
    <property type="entry name" value="Enolase"/>
    <property type="match status" value="1"/>
</dbReference>
<proteinExistence type="inferred from homology"/>
<evidence type="ECO:0000256" key="1">
    <source>
        <dbReference type="ARBA" id="ARBA00008031"/>
    </source>
</evidence>
<gene>
    <name evidence="9" type="ORF">SAMN06295937_100220</name>
</gene>
<dbReference type="PANTHER" id="PTHR48073:SF2">
    <property type="entry name" value="O-SUCCINYLBENZOATE SYNTHASE"/>
    <property type="match status" value="1"/>
</dbReference>
<dbReference type="Proteomes" id="UP000190044">
    <property type="component" value="Unassembled WGS sequence"/>
</dbReference>
<dbReference type="GO" id="GO:0000287">
    <property type="term" value="F:magnesium ion binding"/>
    <property type="evidence" value="ECO:0007669"/>
    <property type="project" value="UniProtKB-ARBA"/>
</dbReference>
<dbReference type="Gene3D" id="3.20.20.120">
    <property type="entry name" value="Enolase-like C-terminal domain"/>
    <property type="match status" value="1"/>
</dbReference>
<evidence type="ECO:0000259" key="8">
    <source>
        <dbReference type="SMART" id="SM00922"/>
    </source>
</evidence>
<dbReference type="SUPFAM" id="SSF51604">
    <property type="entry name" value="Enolase C-terminal domain-like"/>
    <property type="match status" value="1"/>
</dbReference>
<dbReference type="InterPro" id="IPR013341">
    <property type="entry name" value="Mandelate_racemase_N_dom"/>
</dbReference>
<evidence type="ECO:0000256" key="3">
    <source>
        <dbReference type="ARBA" id="ARBA00022842"/>
    </source>
</evidence>
<evidence type="ECO:0000256" key="7">
    <source>
        <dbReference type="RuleBase" id="RU366006"/>
    </source>
</evidence>
<evidence type="ECO:0000256" key="2">
    <source>
        <dbReference type="ARBA" id="ARBA00022723"/>
    </source>
</evidence>